<evidence type="ECO:0000256" key="4">
    <source>
        <dbReference type="SAM" id="SignalP"/>
    </source>
</evidence>
<reference evidence="6" key="1">
    <citation type="journal article" date="2021" name="PeerJ">
        <title>Extensive microbial diversity within the chicken gut microbiome revealed by metagenomics and culture.</title>
        <authorList>
            <person name="Gilroy R."/>
            <person name="Ravi A."/>
            <person name="Getino M."/>
            <person name="Pursley I."/>
            <person name="Horton D.L."/>
            <person name="Alikhan N.F."/>
            <person name="Baker D."/>
            <person name="Gharbi K."/>
            <person name="Hall N."/>
            <person name="Watson M."/>
            <person name="Adriaenssens E.M."/>
            <person name="Foster-Nyarko E."/>
            <person name="Jarju S."/>
            <person name="Secka A."/>
            <person name="Antonio M."/>
            <person name="Oren A."/>
            <person name="Chaudhuri R.R."/>
            <person name="La Ragione R."/>
            <person name="Hildebrand F."/>
            <person name="Pallen M.J."/>
        </authorList>
    </citation>
    <scope>NUCLEOTIDE SEQUENCE</scope>
    <source>
        <strain evidence="6">ChiGjej4B4-7305</strain>
    </source>
</reference>
<evidence type="ECO:0000256" key="2">
    <source>
        <dbReference type="ARBA" id="ARBA00022448"/>
    </source>
</evidence>
<feature type="domain" description="Solute-binding protein family 5" evidence="5">
    <location>
        <begin position="80"/>
        <end position="442"/>
    </location>
</feature>
<reference evidence="6" key="2">
    <citation type="submission" date="2021-04" db="EMBL/GenBank/DDBJ databases">
        <authorList>
            <person name="Gilroy R."/>
        </authorList>
    </citation>
    <scope>NUCLEOTIDE SEQUENCE</scope>
    <source>
        <strain evidence="6">ChiGjej4B4-7305</strain>
    </source>
</reference>
<evidence type="ECO:0000313" key="7">
    <source>
        <dbReference type="Proteomes" id="UP000824037"/>
    </source>
</evidence>
<dbReference type="GO" id="GO:1904680">
    <property type="term" value="F:peptide transmembrane transporter activity"/>
    <property type="evidence" value="ECO:0007669"/>
    <property type="project" value="TreeGrafter"/>
</dbReference>
<dbReference type="PIRSF" id="PIRSF002741">
    <property type="entry name" value="MppA"/>
    <property type="match status" value="1"/>
</dbReference>
<feature type="signal peptide" evidence="4">
    <location>
        <begin position="1"/>
        <end position="20"/>
    </location>
</feature>
<dbReference type="InterPro" id="IPR030678">
    <property type="entry name" value="Peptide/Ni-bd"/>
</dbReference>
<dbReference type="PANTHER" id="PTHR30290">
    <property type="entry name" value="PERIPLASMIC BINDING COMPONENT OF ABC TRANSPORTER"/>
    <property type="match status" value="1"/>
</dbReference>
<dbReference type="Gene3D" id="3.90.76.10">
    <property type="entry name" value="Dipeptide-binding Protein, Domain 1"/>
    <property type="match status" value="1"/>
</dbReference>
<dbReference type="Gene3D" id="3.40.190.10">
    <property type="entry name" value="Periplasmic binding protein-like II"/>
    <property type="match status" value="1"/>
</dbReference>
<dbReference type="GO" id="GO:0043190">
    <property type="term" value="C:ATP-binding cassette (ABC) transporter complex"/>
    <property type="evidence" value="ECO:0007669"/>
    <property type="project" value="InterPro"/>
</dbReference>
<sequence length="534" mass="57494">MRSRIAVAAVALGATTALLAGCTGGGTDGDGSAGGDPTSANLYLYQAPVQFNPLAPGQGAEQLAMSLVYNGLFNVGPDFEPVPRLAESWDVSEDATTYTFHLRDGLEWSDGEPITAEDVVFTYNLFANPDVASPNAAPFAGVVGFQDVQEGAADTLEGLVAEDDQTVSITLTEPTPGFLALFGGGYGILPQHVLGDVEPSEIMEHEFFERPTVSSGPYVMEEFNVDENLVLEANPNYWSDVGIDTLYLQMVTSDVATAQLATGEIDVVNISPQDLETVEGLDGVNVSSAPSPGFLRLLVNFTKFDDERIRQGLLQAIDRQGIIDGILGGHGEVINSTIMTPWALPEDLEPYEYNPDEAQALLEEADFDFSEELQVSWIPGTADRDAAMQVVLENLKAIGINAVANQIEEANQLDMIENAEYDLMVSGGGMYTPDPTVSANALLCDSVFPAGGNTSLFCNEELDELLNQGAVTADEAEREAIYQDAARLDNELVPYLWLYVPDTLWATSDRIEGFEPHGDFANGFWNAADWTVTD</sequence>
<accession>A0A9D2J6K5</accession>
<dbReference type="Gene3D" id="3.10.105.10">
    <property type="entry name" value="Dipeptide-binding Protein, Domain 3"/>
    <property type="match status" value="1"/>
</dbReference>
<feature type="chain" id="PRO_5039337069" evidence="4">
    <location>
        <begin position="21"/>
        <end position="534"/>
    </location>
</feature>
<dbReference type="InterPro" id="IPR039424">
    <property type="entry name" value="SBP_5"/>
</dbReference>
<dbReference type="GO" id="GO:0042597">
    <property type="term" value="C:periplasmic space"/>
    <property type="evidence" value="ECO:0007669"/>
    <property type="project" value="UniProtKB-ARBA"/>
</dbReference>
<gene>
    <name evidence="6" type="ORF">H9815_19610</name>
</gene>
<dbReference type="AlphaFoldDB" id="A0A9D2J6K5"/>
<keyword evidence="3 4" id="KW-0732">Signal</keyword>
<dbReference type="InterPro" id="IPR000914">
    <property type="entry name" value="SBP_5_dom"/>
</dbReference>
<organism evidence="6 7">
    <name type="scientific">Candidatus Ruania gallistercoris</name>
    <dbReference type="NCBI Taxonomy" id="2838746"/>
    <lineage>
        <taxon>Bacteria</taxon>
        <taxon>Bacillati</taxon>
        <taxon>Actinomycetota</taxon>
        <taxon>Actinomycetes</taxon>
        <taxon>Micrococcales</taxon>
        <taxon>Ruaniaceae</taxon>
        <taxon>Ruania</taxon>
    </lineage>
</organism>
<evidence type="ECO:0000256" key="3">
    <source>
        <dbReference type="ARBA" id="ARBA00022729"/>
    </source>
</evidence>
<dbReference type="PROSITE" id="PS51257">
    <property type="entry name" value="PROKAR_LIPOPROTEIN"/>
    <property type="match status" value="1"/>
</dbReference>
<dbReference type="EMBL" id="DXBY01000333">
    <property type="protein sequence ID" value="HIZ37987.1"/>
    <property type="molecule type" value="Genomic_DNA"/>
</dbReference>
<evidence type="ECO:0000313" key="6">
    <source>
        <dbReference type="EMBL" id="HIZ37987.1"/>
    </source>
</evidence>
<dbReference type="CDD" id="cd00995">
    <property type="entry name" value="PBP2_NikA_DppA_OppA_like"/>
    <property type="match status" value="1"/>
</dbReference>
<evidence type="ECO:0000256" key="1">
    <source>
        <dbReference type="ARBA" id="ARBA00005695"/>
    </source>
</evidence>
<dbReference type="PANTHER" id="PTHR30290:SF9">
    <property type="entry name" value="OLIGOPEPTIDE-BINDING PROTEIN APPA"/>
    <property type="match status" value="1"/>
</dbReference>
<comment type="caution">
    <text evidence="6">The sequence shown here is derived from an EMBL/GenBank/DDBJ whole genome shotgun (WGS) entry which is preliminary data.</text>
</comment>
<dbReference type="GO" id="GO:0015833">
    <property type="term" value="P:peptide transport"/>
    <property type="evidence" value="ECO:0007669"/>
    <property type="project" value="TreeGrafter"/>
</dbReference>
<proteinExistence type="inferred from homology"/>
<comment type="similarity">
    <text evidence="1">Belongs to the bacterial solute-binding protein 5 family.</text>
</comment>
<dbReference type="Pfam" id="PF00496">
    <property type="entry name" value="SBP_bac_5"/>
    <property type="match status" value="1"/>
</dbReference>
<dbReference type="SUPFAM" id="SSF53850">
    <property type="entry name" value="Periplasmic binding protein-like II"/>
    <property type="match status" value="1"/>
</dbReference>
<protein>
    <submittedName>
        <fullName evidence="6">ABC transporter substrate-binding protein</fullName>
    </submittedName>
</protein>
<keyword evidence="2" id="KW-0813">Transport</keyword>
<dbReference type="Proteomes" id="UP000824037">
    <property type="component" value="Unassembled WGS sequence"/>
</dbReference>
<name>A0A9D2J6K5_9MICO</name>
<evidence type="ECO:0000259" key="5">
    <source>
        <dbReference type="Pfam" id="PF00496"/>
    </source>
</evidence>